<dbReference type="GO" id="GO:0001867">
    <property type="term" value="P:complement activation, lectin pathway"/>
    <property type="evidence" value="ECO:0007669"/>
    <property type="project" value="TreeGrafter"/>
</dbReference>
<dbReference type="InterPro" id="IPR020837">
    <property type="entry name" value="Fibrinogen_CS"/>
</dbReference>
<dbReference type="Gene3D" id="3.90.215.10">
    <property type="entry name" value="Gamma Fibrinogen, chain A, domain 1"/>
    <property type="match status" value="1"/>
</dbReference>
<dbReference type="GO" id="GO:0003823">
    <property type="term" value="F:antigen binding"/>
    <property type="evidence" value="ECO:0007669"/>
    <property type="project" value="TreeGrafter"/>
</dbReference>
<keyword evidence="7" id="KW-1185">Reference proteome</keyword>
<organism evidence="6 7">
    <name type="scientific">Piliocolobus tephrosceles</name>
    <name type="common">Ugandan red Colobus</name>
    <dbReference type="NCBI Taxonomy" id="591936"/>
    <lineage>
        <taxon>Eukaryota</taxon>
        <taxon>Metazoa</taxon>
        <taxon>Chordata</taxon>
        <taxon>Craniata</taxon>
        <taxon>Vertebrata</taxon>
        <taxon>Euteleostomi</taxon>
        <taxon>Mammalia</taxon>
        <taxon>Eutheria</taxon>
        <taxon>Euarchontoglires</taxon>
        <taxon>Primates</taxon>
        <taxon>Haplorrhini</taxon>
        <taxon>Catarrhini</taxon>
        <taxon>Cercopithecidae</taxon>
        <taxon>Colobinae</taxon>
        <taxon>Piliocolobus</taxon>
    </lineage>
</organism>
<dbReference type="CDD" id="cd00087">
    <property type="entry name" value="FReD"/>
    <property type="match status" value="1"/>
</dbReference>
<evidence type="ECO:0000313" key="7">
    <source>
        <dbReference type="Proteomes" id="UP000694416"/>
    </source>
</evidence>
<dbReference type="Pfam" id="PF00147">
    <property type="entry name" value="Fibrinogen_C"/>
    <property type="match status" value="1"/>
</dbReference>
<dbReference type="PANTHER" id="PTHR19143:SF377">
    <property type="entry name" value="FICOLIN-1"/>
    <property type="match status" value="1"/>
</dbReference>
<reference evidence="6" key="2">
    <citation type="submission" date="2025-09" db="UniProtKB">
        <authorList>
            <consortium name="Ensembl"/>
        </authorList>
    </citation>
    <scope>IDENTIFICATION</scope>
</reference>
<dbReference type="InterPro" id="IPR002181">
    <property type="entry name" value="Fibrinogen_a/b/g_C_dom"/>
</dbReference>
<reference evidence="6" key="1">
    <citation type="submission" date="2025-08" db="UniProtKB">
        <authorList>
            <consortium name="Ensembl"/>
        </authorList>
    </citation>
    <scope>IDENTIFICATION</scope>
</reference>
<evidence type="ECO:0000313" key="6">
    <source>
        <dbReference type="Ensembl" id="ENSPTEP00000030072.1"/>
    </source>
</evidence>
<keyword evidence="4" id="KW-0732">Signal</keyword>
<proteinExistence type="inferred from homology"/>
<feature type="region of interest" description="Disordered" evidence="3">
    <location>
        <begin position="59"/>
        <end position="99"/>
    </location>
</feature>
<protein>
    <submittedName>
        <fullName evidence="6">Ficolin 1</fullName>
    </submittedName>
</protein>
<dbReference type="SMART" id="SM00186">
    <property type="entry name" value="FBG"/>
    <property type="match status" value="1"/>
</dbReference>
<feature type="domain" description="Fibrinogen C-terminal" evidence="5">
    <location>
        <begin position="93"/>
        <end position="310"/>
    </location>
</feature>
<dbReference type="GO" id="GO:0097367">
    <property type="term" value="F:carbohydrate derivative binding"/>
    <property type="evidence" value="ECO:0007669"/>
    <property type="project" value="TreeGrafter"/>
</dbReference>
<evidence type="ECO:0000256" key="4">
    <source>
        <dbReference type="SAM" id="SignalP"/>
    </source>
</evidence>
<evidence type="ECO:0000256" key="2">
    <source>
        <dbReference type="ARBA" id="ARBA00023157"/>
    </source>
</evidence>
<dbReference type="NCBIfam" id="NF040941">
    <property type="entry name" value="GGGWT_bact"/>
    <property type="match status" value="1"/>
</dbReference>
<dbReference type="InterPro" id="IPR008160">
    <property type="entry name" value="Collagen"/>
</dbReference>
<keyword evidence="2" id="KW-1015">Disulfide bond</keyword>
<dbReference type="InterPro" id="IPR014716">
    <property type="entry name" value="Fibrinogen_a/b/g_C_1"/>
</dbReference>
<dbReference type="FunFam" id="3.90.215.10:FF:000001">
    <property type="entry name" value="Tenascin isoform 1"/>
    <property type="match status" value="1"/>
</dbReference>
<dbReference type="Ensembl" id="ENSPTET00000041707.1">
    <property type="protein sequence ID" value="ENSPTEP00000030072.1"/>
    <property type="gene ID" value="ENSPTEG00000029351.1"/>
</dbReference>
<dbReference type="PROSITE" id="PS51406">
    <property type="entry name" value="FIBRINOGEN_C_2"/>
    <property type="match status" value="1"/>
</dbReference>
<evidence type="ECO:0000259" key="5">
    <source>
        <dbReference type="PROSITE" id="PS51406"/>
    </source>
</evidence>
<dbReference type="GO" id="GO:0005102">
    <property type="term" value="F:signaling receptor binding"/>
    <property type="evidence" value="ECO:0007669"/>
    <property type="project" value="TreeGrafter"/>
</dbReference>
<name>A0A8C9I608_9PRIM</name>
<dbReference type="Proteomes" id="UP000694416">
    <property type="component" value="Unplaced"/>
</dbReference>
<dbReference type="Pfam" id="PF01391">
    <property type="entry name" value="Collagen"/>
    <property type="match status" value="1"/>
</dbReference>
<accession>A0A8C9I608</accession>
<dbReference type="GO" id="GO:0005615">
    <property type="term" value="C:extracellular space"/>
    <property type="evidence" value="ECO:0007669"/>
    <property type="project" value="TreeGrafter"/>
</dbReference>
<dbReference type="AlphaFoldDB" id="A0A8C9I608"/>
<dbReference type="PROSITE" id="PS00514">
    <property type="entry name" value="FIBRINOGEN_C_1"/>
    <property type="match status" value="1"/>
</dbReference>
<dbReference type="InterPro" id="IPR036056">
    <property type="entry name" value="Fibrinogen-like_C"/>
</dbReference>
<feature type="compositionally biased region" description="Low complexity" evidence="3">
    <location>
        <begin position="59"/>
        <end position="92"/>
    </location>
</feature>
<dbReference type="InterPro" id="IPR050373">
    <property type="entry name" value="Fibrinogen_C-term_domain"/>
</dbReference>
<dbReference type="SUPFAM" id="SSF56496">
    <property type="entry name" value="Fibrinogen C-terminal domain-like"/>
    <property type="match status" value="1"/>
</dbReference>
<feature type="signal peptide" evidence="4">
    <location>
        <begin position="1"/>
        <end position="28"/>
    </location>
</feature>
<evidence type="ECO:0000256" key="1">
    <source>
        <dbReference type="ARBA" id="ARBA00008530"/>
    </source>
</evidence>
<feature type="chain" id="PRO_5034613353" evidence="4">
    <location>
        <begin position="29"/>
        <end position="310"/>
    </location>
</feature>
<evidence type="ECO:0000256" key="3">
    <source>
        <dbReference type="SAM" id="MobiDB-lite"/>
    </source>
</evidence>
<dbReference type="PANTHER" id="PTHR19143">
    <property type="entry name" value="FIBRINOGEN/TENASCIN/ANGIOPOEITIN"/>
    <property type="match status" value="1"/>
</dbReference>
<sequence>RPESMELSGATMARGLAVLLPLLGQALSGHLCFSAEVKVVGLEGSDKLTILRGCPGLPGAPGPKGEAGANGKNGERGVPGAPGKAGPVGPKGNQEAESPRTCKDLLDRGHFLSGWYTIYLTNCQPLAVLCDMDTDGGGWTVFQRRMDGSVDFYRDWAAYKQGFGSRLGEFWLGNDNIHALTAQGRHFGRLRGVDYEGNRQFAKYRSFKVAGEAEKYKLVLGGFVEGSAGNALGAQNNHFFSTKDQDNDVSSSNCAVKFQGAWWYADCHASNLNGLYLRGPHESYANGINWSTAKGYNYSYKVSEMKVRPA</sequence>
<comment type="similarity">
    <text evidence="1">Belongs to the ficolin lectin family.</text>
</comment>